<keyword evidence="3 4" id="KW-0408">Iron</keyword>
<dbReference type="Pfam" id="PF21342">
    <property type="entry name" value="SoxA-TsdA_cyt-c"/>
    <property type="match status" value="1"/>
</dbReference>
<evidence type="ECO:0000256" key="6">
    <source>
        <dbReference type="SAM" id="SignalP"/>
    </source>
</evidence>
<dbReference type="Proteomes" id="UP000003374">
    <property type="component" value="Unassembled WGS sequence"/>
</dbReference>
<gene>
    <name evidence="8" type="ORF">NB231_09513</name>
</gene>
<sequence length="330" mass="35284">MKIAPRLPHALAASAGLCLLAVSPAQSSPASTPTTGAGSTAAAATPNRPARARTHADTASTFTPPAEKDIPQGPMGEMIRKGLAIFVDTPTHAGDYVGDGLSCSNCHLDAGRRPNAAPLWAAWLRYPRYRSKNEHVNTFVERLQGCFKYSMNGKPPSADAAVLVALQAYAYWLATGAPTGVDLVGAGFPKQGFKPPQPPDYARGQQVYQEQCALCHGDTGQGQRVAGRHVFPPLWGADSFNWGAGMQQLDNAAAFIKANMPLSRGGTLSDQAAWDVAYFMNSHERPQDPRFTGSVAETRKRYHATPMSLYGVEINGHLLGSTPTARRDNK</sequence>
<evidence type="ECO:0000256" key="3">
    <source>
        <dbReference type="ARBA" id="ARBA00023004"/>
    </source>
</evidence>
<dbReference type="GO" id="GO:0009055">
    <property type="term" value="F:electron transfer activity"/>
    <property type="evidence" value="ECO:0007669"/>
    <property type="project" value="InterPro"/>
</dbReference>
<dbReference type="EMBL" id="AAOF01000002">
    <property type="protein sequence ID" value="EAR22679.1"/>
    <property type="molecule type" value="Genomic_DNA"/>
</dbReference>
<dbReference type="Pfam" id="PF13442">
    <property type="entry name" value="Cytochrome_CBB3"/>
    <property type="match status" value="1"/>
</dbReference>
<dbReference type="AlphaFoldDB" id="A4BN80"/>
<dbReference type="GO" id="GO:0046872">
    <property type="term" value="F:metal ion binding"/>
    <property type="evidence" value="ECO:0007669"/>
    <property type="project" value="UniProtKB-KW"/>
</dbReference>
<organism evidence="8 9">
    <name type="scientific">Nitrococcus mobilis Nb-231</name>
    <dbReference type="NCBI Taxonomy" id="314278"/>
    <lineage>
        <taxon>Bacteria</taxon>
        <taxon>Pseudomonadati</taxon>
        <taxon>Pseudomonadota</taxon>
        <taxon>Gammaproteobacteria</taxon>
        <taxon>Chromatiales</taxon>
        <taxon>Ectothiorhodospiraceae</taxon>
        <taxon>Nitrococcus</taxon>
    </lineage>
</organism>
<evidence type="ECO:0000313" key="9">
    <source>
        <dbReference type="Proteomes" id="UP000003374"/>
    </source>
</evidence>
<keyword evidence="9" id="KW-1185">Reference proteome</keyword>
<dbReference type="RefSeq" id="WP_005001895.1">
    <property type="nucleotide sequence ID" value="NZ_CH672427.1"/>
</dbReference>
<feature type="region of interest" description="Disordered" evidence="5">
    <location>
        <begin position="25"/>
        <end position="73"/>
    </location>
</feature>
<evidence type="ECO:0000256" key="1">
    <source>
        <dbReference type="ARBA" id="ARBA00022617"/>
    </source>
</evidence>
<feature type="compositionally biased region" description="Low complexity" evidence="5">
    <location>
        <begin position="25"/>
        <end position="49"/>
    </location>
</feature>
<proteinExistence type="predicted"/>
<evidence type="ECO:0000256" key="4">
    <source>
        <dbReference type="PROSITE-ProRule" id="PRU00433"/>
    </source>
</evidence>
<feature type="signal peptide" evidence="6">
    <location>
        <begin position="1"/>
        <end position="27"/>
    </location>
</feature>
<dbReference type="InterPro" id="IPR009056">
    <property type="entry name" value="Cyt_c-like_dom"/>
</dbReference>
<keyword evidence="1 4" id="KW-0349">Heme</keyword>
<evidence type="ECO:0000256" key="2">
    <source>
        <dbReference type="ARBA" id="ARBA00022723"/>
    </source>
</evidence>
<evidence type="ECO:0000313" key="8">
    <source>
        <dbReference type="EMBL" id="EAR22679.1"/>
    </source>
</evidence>
<evidence type="ECO:0000256" key="5">
    <source>
        <dbReference type="SAM" id="MobiDB-lite"/>
    </source>
</evidence>
<keyword evidence="6" id="KW-0732">Signal</keyword>
<dbReference type="InterPro" id="IPR051459">
    <property type="entry name" value="Cytochrome_c-type_DH"/>
</dbReference>
<dbReference type="PANTHER" id="PTHR35008:SF9">
    <property type="entry name" value="CYTOCHROME C DOMAIN-CONTAINING PROTEIN"/>
    <property type="match status" value="1"/>
</dbReference>
<feature type="domain" description="Cytochrome c" evidence="7">
    <location>
        <begin position="199"/>
        <end position="284"/>
    </location>
</feature>
<evidence type="ECO:0000259" key="7">
    <source>
        <dbReference type="PROSITE" id="PS51007"/>
    </source>
</evidence>
<protein>
    <submittedName>
        <fullName evidence="8">Cytochrome c, class I</fullName>
    </submittedName>
</protein>
<name>A4BN80_9GAMM</name>
<dbReference type="GO" id="GO:0020037">
    <property type="term" value="F:heme binding"/>
    <property type="evidence" value="ECO:0007669"/>
    <property type="project" value="InterPro"/>
</dbReference>
<dbReference type="STRING" id="314278.NB231_09513"/>
<accession>A4BN80</accession>
<reference evidence="8 9" key="1">
    <citation type="submission" date="2006-02" db="EMBL/GenBank/DDBJ databases">
        <authorList>
            <person name="Waterbury J."/>
            <person name="Ferriera S."/>
            <person name="Johnson J."/>
            <person name="Kravitz S."/>
            <person name="Halpern A."/>
            <person name="Remington K."/>
            <person name="Beeson K."/>
            <person name="Tran B."/>
            <person name="Rogers Y.-H."/>
            <person name="Friedman R."/>
            <person name="Venter J.C."/>
        </authorList>
    </citation>
    <scope>NUCLEOTIDE SEQUENCE [LARGE SCALE GENOMIC DNA]</scope>
    <source>
        <strain evidence="8 9">Nb-231</strain>
    </source>
</reference>
<dbReference type="eggNOG" id="COG3258">
    <property type="taxonomic scope" value="Bacteria"/>
</dbReference>
<comment type="caution">
    <text evidence="8">The sequence shown here is derived from an EMBL/GenBank/DDBJ whole genome shotgun (WGS) entry which is preliminary data.</text>
</comment>
<feature type="chain" id="PRO_5002665304" evidence="6">
    <location>
        <begin position="28"/>
        <end position="330"/>
    </location>
</feature>
<dbReference type="PANTHER" id="PTHR35008">
    <property type="entry name" value="BLL4482 PROTEIN-RELATED"/>
    <property type="match status" value="1"/>
</dbReference>
<dbReference type="InterPro" id="IPR036909">
    <property type="entry name" value="Cyt_c-like_dom_sf"/>
</dbReference>
<dbReference type="HOGENOM" id="CLU_058582_1_0_6"/>
<dbReference type="SUPFAM" id="SSF46626">
    <property type="entry name" value="Cytochrome c"/>
    <property type="match status" value="2"/>
</dbReference>
<dbReference type="Gene3D" id="1.10.760.10">
    <property type="entry name" value="Cytochrome c-like domain"/>
    <property type="match status" value="2"/>
</dbReference>
<dbReference type="OrthoDB" id="9779283at2"/>
<keyword evidence="2 4" id="KW-0479">Metal-binding</keyword>
<dbReference type="PROSITE" id="PS51007">
    <property type="entry name" value="CYTC"/>
    <property type="match status" value="1"/>
</dbReference>